<dbReference type="Proteomes" id="UP000054783">
    <property type="component" value="Unassembled WGS sequence"/>
</dbReference>
<gene>
    <name evidence="1" type="ORF">T12_1962</name>
</gene>
<dbReference type="AlphaFoldDB" id="A0A0V0XVK9"/>
<evidence type="ECO:0000313" key="2">
    <source>
        <dbReference type="Proteomes" id="UP000054783"/>
    </source>
</evidence>
<keyword evidence="2" id="KW-1185">Reference proteome</keyword>
<reference evidence="1 2" key="1">
    <citation type="submission" date="2015-01" db="EMBL/GenBank/DDBJ databases">
        <title>Evolution of Trichinella species and genotypes.</title>
        <authorList>
            <person name="Korhonen P.K."/>
            <person name="Edoardo P."/>
            <person name="Giuseppe L.R."/>
            <person name="Gasser R.B."/>
        </authorList>
    </citation>
    <scope>NUCLEOTIDE SEQUENCE [LARGE SCALE GENOMIC DNA]</scope>
    <source>
        <strain evidence="1">ISS2496</strain>
    </source>
</reference>
<evidence type="ECO:0000313" key="1">
    <source>
        <dbReference type="EMBL" id="KRX91858.1"/>
    </source>
</evidence>
<dbReference type="EMBL" id="JYDQ01004602">
    <property type="protein sequence ID" value="KRX91858.1"/>
    <property type="molecule type" value="Genomic_DNA"/>
</dbReference>
<protein>
    <submittedName>
        <fullName evidence="1">Uncharacterized protein</fullName>
    </submittedName>
</protein>
<organism evidence="1 2">
    <name type="scientific">Trichinella patagoniensis</name>
    <dbReference type="NCBI Taxonomy" id="990121"/>
    <lineage>
        <taxon>Eukaryota</taxon>
        <taxon>Metazoa</taxon>
        <taxon>Ecdysozoa</taxon>
        <taxon>Nematoda</taxon>
        <taxon>Enoplea</taxon>
        <taxon>Dorylaimia</taxon>
        <taxon>Trichinellida</taxon>
        <taxon>Trichinellidae</taxon>
        <taxon>Trichinella</taxon>
    </lineage>
</organism>
<sequence length="32" mass="3763">MKTKYCCKMFSALRSRVIRIIFYSVPCYGSIP</sequence>
<proteinExistence type="predicted"/>
<name>A0A0V0XVK9_9BILA</name>
<accession>A0A0V0XVK9</accession>
<comment type="caution">
    <text evidence="1">The sequence shown here is derived from an EMBL/GenBank/DDBJ whole genome shotgun (WGS) entry which is preliminary data.</text>
</comment>